<sequence>MGATTHPAVWGVARDARCKKLIERYAGEGFDSHSVSPIECALSESHSGENPGMCLEESERGLRHGGGRETTAAQICVFVCAWGVKPVGNTTVQRCGCTIGWKCP</sequence>
<protein>
    <submittedName>
        <fullName evidence="1">Uncharacterized protein</fullName>
    </submittedName>
</protein>
<reference evidence="1" key="1">
    <citation type="submission" date="2021-01" db="EMBL/GenBank/DDBJ databases">
        <authorList>
            <person name="Corre E."/>
            <person name="Pelletier E."/>
            <person name="Niang G."/>
            <person name="Scheremetjew M."/>
            <person name="Finn R."/>
            <person name="Kale V."/>
            <person name="Holt S."/>
            <person name="Cochrane G."/>
            <person name="Meng A."/>
            <person name="Brown T."/>
            <person name="Cohen L."/>
        </authorList>
    </citation>
    <scope>NUCLEOTIDE SEQUENCE</scope>
    <source>
        <strain evidence="1">CCMP441</strain>
    </source>
</reference>
<accession>A0A7S0XST5</accession>
<name>A0A7S0XST5_HEMAN</name>
<dbReference type="EMBL" id="HBFK01009003">
    <property type="protein sequence ID" value="CAD8738936.1"/>
    <property type="molecule type" value="Transcribed_RNA"/>
</dbReference>
<evidence type="ECO:0000313" key="1">
    <source>
        <dbReference type="EMBL" id="CAD8738936.1"/>
    </source>
</evidence>
<dbReference type="AlphaFoldDB" id="A0A7S0XST5"/>
<proteinExistence type="predicted"/>
<gene>
    <name evidence="1" type="ORF">HAND1043_LOCUS5428</name>
</gene>
<organism evidence="1">
    <name type="scientific">Hemiselmis andersenii</name>
    <name type="common">Cryptophyte alga</name>
    <dbReference type="NCBI Taxonomy" id="464988"/>
    <lineage>
        <taxon>Eukaryota</taxon>
        <taxon>Cryptophyceae</taxon>
        <taxon>Cryptomonadales</taxon>
        <taxon>Hemiselmidaceae</taxon>
        <taxon>Hemiselmis</taxon>
    </lineage>
</organism>